<reference evidence="2 3" key="1">
    <citation type="submission" date="2023-07" db="EMBL/GenBank/DDBJ databases">
        <title>Sequencing the genomes of 1000 actinobacteria strains.</title>
        <authorList>
            <person name="Klenk H.-P."/>
        </authorList>
    </citation>
    <scope>NUCLEOTIDE SEQUENCE [LARGE SCALE GENOMIC DNA]</scope>
    <source>
        <strain evidence="2 3">DSM 44388</strain>
    </source>
</reference>
<evidence type="ECO:0000313" key="3">
    <source>
        <dbReference type="Proteomes" id="UP001235712"/>
    </source>
</evidence>
<organism evidence="2 3">
    <name type="scientific">Kineosporia succinea</name>
    <dbReference type="NCBI Taxonomy" id="84632"/>
    <lineage>
        <taxon>Bacteria</taxon>
        <taxon>Bacillati</taxon>
        <taxon>Actinomycetota</taxon>
        <taxon>Actinomycetes</taxon>
        <taxon>Kineosporiales</taxon>
        <taxon>Kineosporiaceae</taxon>
        <taxon>Kineosporia</taxon>
    </lineage>
</organism>
<dbReference type="InterPro" id="IPR041485">
    <property type="entry name" value="TetR_C_36"/>
</dbReference>
<dbReference type="Gene3D" id="1.10.357.10">
    <property type="entry name" value="Tetracycline Repressor, domain 2"/>
    <property type="match status" value="1"/>
</dbReference>
<dbReference type="EMBL" id="JAUSQZ010000001">
    <property type="protein sequence ID" value="MDP9831002.1"/>
    <property type="molecule type" value="Genomic_DNA"/>
</dbReference>
<protein>
    <submittedName>
        <fullName evidence="2">AcrR family transcriptional regulator</fullName>
    </submittedName>
</protein>
<comment type="caution">
    <text evidence="2">The sequence shown here is derived from an EMBL/GenBank/DDBJ whole genome shotgun (WGS) entry which is preliminary data.</text>
</comment>
<keyword evidence="3" id="KW-1185">Reference proteome</keyword>
<evidence type="ECO:0000259" key="1">
    <source>
        <dbReference type="Pfam" id="PF18598"/>
    </source>
</evidence>
<dbReference type="RefSeq" id="WP_307250355.1">
    <property type="nucleotide sequence ID" value="NZ_JAUSQZ010000001.1"/>
</dbReference>
<dbReference type="Proteomes" id="UP001235712">
    <property type="component" value="Unassembled WGS sequence"/>
</dbReference>
<sequence>MTTNRSVLSREDIMRGATQHFLSHATLDMDLLARELVVSRATLYRAVGSRDKLLGDVFGAVSRWLFQNARVRVGPLSGPDDVIAITRTYLEMLEQANAFRTFLREDPQVASRVIFTTAGNVQQRSVEEQTEIFREAGLTGDDLGRRAFLYVRIVESVLFAELLGAGQMFLADAEPSLRALLFRA</sequence>
<name>A0ABT9PEU1_9ACTN</name>
<dbReference type="SUPFAM" id="SSF46689">
    <property type="entry name" value="Homeodomain-like"/>
    <property type="match status" value="1"/>
</dbReference>
<proteinExistence type="predicted"/>
<gene>
    <name evidence="2" type="ORF">J2S57_006751</name>
</gene>
<dbReference type="InterPro" id="IPR009057">
    <property type="entry name" value="Homeodomain-like_sf"/>
</dbReference>
<feature type="domain" description="QsdR TetR regulatory C-terminal" evidence="1">
    <location>
        <begin position="77"/>
        <end position="181"/>
    </location>
</feature>
<evidence type="ECO:0000313" key="2">
    <source>
        <dbReference type="EMBL" id="MDP9831002.1"/>
    </source>
</evidence>
<dbReference type="Pfam" id="PF18598">
    <property type="entry name" value="TetR_C_36"/>
    <property type="match status" value="1"/>
</dbReference>
<accession>A0ABT9PEU1</accession>